<dbReference type="PROSITE" id="PS01007">
    <property type="entry name" value="TRANSPOSASE_MUTATOR"/>
    <property type="match status" value="1"/>
</dbReference>
<dbReference type="GO" id="GO:0006313">
    <property type="term" value="P:DNA transposition"/>
    <property type="evidence" value="ECO:0007669"/>
    <property type="project" value="UniProtKB-UniRule"/>
</dbReference>
<evidence type="ECO:0000256" key="3">
    <source>
        <dbReference type="ARBA" id="ARBA00022578"/>
    </source>
</evidence>
<evidence type="ECO:0000313" key="7">
    <source>
        <dbReference type="EMBL" id="VFK73609.1"/>
    </source>
</evidence>
<comment type="function">
    <text evidence="1 6">Required for the transposition of the insertion element.</text>
</comment>
<dbReference type="PANTHER" id="PTHR33217:SF8">
    <property type="entry name" value="MUTATOR FAMILY TRANSPOSASE"/>
    <property type="match status" value="1"/>
</dbReference>
<name>A0A451B5Q4_9GAMM</name>
<reference evidence="7" key="1">
    <citation type="submission" date="2019-02" db="EMBL/GenBank/DDBJ databases">
        <authorList>
            <person name="Gruber-Vodicka R. H."/>
            <person name="Seah K. B. B."/>
        </authorList>
    </citation>
    <scope>NUCLEOTIDE SEQUENCE</scope>
    <source>
        <strain evidence="7">BECK_BY19</strain>
    </source>
</reference>
<dbReference type="GO" id="GO:0003677">
    <property type="term" value="F:DNA binding"/>
    <property type="evidence" value="ECO:0007669"/>
    <property type="project" value="UniProtKB-UniRule"/>
</dbReference>
<organism evidence="7">
    <name type="scientific">Candidatus Kentrum sp. UNK</name>
    <dbReference type="NCBI Taxonomy" id="2126344"/>
    <lineage>
        <taxon>Bacteria</taxon>
        <taxon>Pseudomonadati</taxon>
        <taxon>Pseudomonadota</taxon>
        <taxon>Gammaproteobacteria</taxon>
        <taxon>Candidatus Kentrum</taxon>
    </lineage>
</organism>
<sequence length="171" mass="19448">MEARGLTTRDIQQTLQEIYGIDISPTFISEVTNKIFPEISEWQSRPLEPIYPLVFLDAIHYKVRAEGRIVAKAAYLVLGIDCQGRKDILGIWLGEQESSKFWLKVLTDLQNRGVKDILIACTDGLAGFAEALKTAFPKTTHQLCVVHQIRNSLKYVAAKDQKEFRQDLKKI</sequence>
<dbReference type="EMBL" id="CAADGD010000229">
    <property type="protein sequence ID" value="VFK73609.1"/>
    <property type="molecule type" value="Genomic_DNA"/>
</dbReference>
<comment type="similarity">
    <text evidence="2 6">Belongs to the transposase mutator family.</text>
</comment>
<evidence type="ECO:0000256" key="2">
    <source>
        <dbReference type="ARBA" id="ARBA00010961"/>
    </source>
</evidence>
<dbReference type="PANTHER" id="PTHR33217">
    <property type="entry name" value="TRANSPOSASE FOR INSERTION SEQUENCE ELEMENT IS1081"/>
    <property type="match status" value="1"/>
</dbReference>
<evidence type="ECO:0000256" key="1">
    <source>
        <dbReference type="ARBA" id="ARBA00002190"/>
    </source>
</evidence>
<keyword evidence="5 6" id="KW-0233">DNA recombination</keyword>
<accession>A0A451B5Q4</accession>
<proteinExistence type="inferred from homology"/>
<keyword evidence="3 6" id="KW-0815">Transposition</keyword>
<protein>
    <recommendedName>
        <fullName evidence="6">Mutator family transposase</fullName>
    </recommendedName>
</protein>
<dbReference type="AlphaFoldDB" id="A0A451B5Q4"/>
<keyword evidence="6" id="KW-0814">Transposable element</keyword>
<dbReference type="NCBIfam" id="NF033543">
    <property type="entry name" value="transpos_IS256"/>
    <property type="match status" value="1"/>
</dbReference>
<gene>
    <name evidence="7" type="ORF">BECKUNK1418H_GA0071006_12294</name>
</gene>
<evidence type="ECO:0000256" key="4">
    <source>
        <dbReference type="ARBA" id="ARBA00023125"/>
    </source>
</evidence>
<evidence type="ECO:0000256" key="6">
    <source>
        <dbReference type="RuleBase" id="RU365089"/>
    </source>
</evidence>
<evidence type="ECO:0000256" key="5">
    <source>
        <dbReference type="ARBA" id="ARBA00023172"/>
    </source>
</evidence>
<dbReference type="Pfam" id="PF00872">
    <property type="entry name" value="Transposase_mut"/>
    <property type="match status" value="1"/>
</dbReference>
<keyword evidence="4 6" id="KW-0238">DNA-binding</keyword>
<dbReference type="GO" id="GO:0004803">
    <property type="term" value="F:transposase activity"/>
    <property type="evidence" value="ECO:0007669"/>
    <property type="project" value="UniProtKB-UniRule"/>
</dbReference>
<dbReference type="InterPro" id="IPR001207">
    <property type="entry name" value="Transposase_mutator"/>
</dbReference>